<protein>
    <recommendedName>
        <fullName evidence="6">BHLH domain-containing protein</fullName>
    </recommendedName>
</protein>
<dbReference type="OrthoDB" id="1890947at2759"/>
<dbReference type="PANTHER" id="PTHR31945">
    <property type="entry name" value="TRANSCRIPTION FACTOR SCREAM2-RELATED"/>
    <property type="match status" value="1"/>
</dbReference>
<dbReference type="Pfam" id="PF14215">
    <property type="entry name" value="bHLH-MYC_N"/>
    <property type="match status" value="1"/>
</dbReference>
<dbReference type="InterPro" id="IPR011598">
    <property type="entry name" value="bHLH_dom"/>
</dbReference>
<dbReference type="Pfam" id="PF00010">
    <property type="entry name" value="HLH"/>
    <property type="match status" value="1"/>
</dbReference>
<evidence type="ECO:0000256" key="3">
    <source>
        <dbReference type="ARBA" id="ARBA00023163"/>
    </source>
</evidence>
<dbReference type="Gene3D" id="4.10.280.10">
    <property type="entry name" value="Helix-loop-helix DNA-binding domain"/>
    <property type="match status" value="1"/>
</dbReference>
<reference evidence="7 8" key="1">
    <citation type="journal article" date="2018" name="Science">
        <title>The opium poppy genome and morphinan production.</title>
        <authorList>
            <person name="Guo L."/>
            <person name="Winzer T."/>
            <person name="Yang X."/>
            <person name="Li Y."/>
            <person name="Ning Z."/>
            <person name="He Z."/>
            <person name="Teodor R."/>
            <person name="Lu Y."/>
            <person name="Bowser T.A."/>
            <person name="Graham I.A."/>
            <person name="Ye K."/>
        </authorList>
    </citation>
    <scope>NUCLEOTIDE SEQUENCE [LARGE SCALE GENOMIC DNA]</scope>
    <source>
        <strain evidence="8">cv. HN1</strain>
        <tissue evidence="7">Leaves</tissue>
    </source>
</reference>
<dbReference type="GO" id="GO:0043565">
    <property type="term" value="F:sequence-specific DNA binding"/>
    <property type="evidence" value="ECO:0007669"/>
    <property type="project" value="TreeGrafter"/>
</dbReference>
<dbReference type="EMBL" id="CM010719">
    <property type="protein sequence ID" value="RZC61623.1"/>
    <property type="molecule type" value="Genomic_DNA"/>
</dbReference>
<dbReference type="PANTHER" id="PTHR31945:SF63">
    <property type="entry name" value="TRANSCRIPTION FACTOR BHLH90"/>
    <property type="match status" value="1"/>
</dbReference>
<evidence type="ECO:0000256" key="4">
    <source>
        <dbReference type="ARBA" id="ARBA00023242"/>
    </source>
</evidence>
<evidence type="ECO:0000256" key="2">
    <source>
        <dbReference type="ARBA" id="ARBA00023015"/>
    </source>
</evidence>
<dbReference type="Proteomes" id="UP000316621">
    <property type="component" value="Chromosome 5"/>
</dbReference>
<keyword evidence="4" id="KW-0539">Nucleus</keyword>
<dbReference type="OMA" id="MMRTSEN"/>
<dbReference type="SMART" id="SM00353">
    <property type="entry name" value="HLH"/>
    <property type="match status" value="1"/>
</dbReference>
<feature type="domain" description="BHLH" evidence="6">
    <location>
        <begin position="270"/>
        <end position="319"/>
    </location>
</feature>
<dbReference type="PROSITE" id="PS50888">
    <property type="entry name" value="BHLH"/>
    <property type="match status" value="1"/>
</dbReference>
<feature type="compositionally biased region" description="Acidic residues" evidence="5">
    <location>
        <begin position="333"/>
        <end position="351"/>
    </location>
</feature>
<evidence type="ECO:0000313" key="8">
    <source>
        <dbReference type="Proteomes" id="UP000316621"/>
    </source>
</evidence>
<proteinExistence type="predicted"/>
<evidence type="ECO:0000256" key="1">
    <source>
        <dbReference type="ARBA" id="ARBA00004123"/>
    </source>
</evidence>
<organism evidence="7 8">
    <name type="scientific">Papaver somniferum</name>
    <name type="common">Opium poppy</name>
    <dbReference type="NCBI Taxonomy" id="3469"/>
    <lineage>
        <taxon>Eukaryota</taxon>
        <taxon>Viridiplantae</taxon>
        <taxon>Streptophyta</taxon>
        <taxon>Embryophyta</taxon>
        <taxon>Tracheophyta</taxon>
        <taxon>Spermatophyta</taxon>
        <taxon>Magnoliopsida</taxon>
        <taxon>Ranunculales</taxon>
        <taxon>Papaveraceae</taxon>
        <taxon>Papaveroideae</taxon>
        <taxon>Papaver</taxon>
    </lineage>
</organism>
<dbReference type="AlphaFoldDB" id="A0A4Y7JKL9"/>
<gene>
    <name evidence="7" type="ORF">C5167_023380</name>
</gene>
<dbReference type="InterPro" id="IPR051358">
    <property type="entry name" value="TF_AMS/ICE1/BHLH6-like"/>
</dbReference>
<dbReference type="InterPro" id="IPR025610">
    <property type="entry name" value="MYC/MYB_N"/>
</dbReference>
<accession>A0A4Y7JKL9</accession>
<feature type="region of interest" description="Disordered" evidence="5">
    <location>
        <begin position="333"/>
        <end position="354"/>
    </location>
</feature>
<keyword evidence="8" id="KW-1185">Reference proteome</keyword>
<keyword evidence="2" id="KW-0805">Transcription regulation</keyword>
<dbReference type="Gramene" id="RZC61623">
    <property type="protein sequence ID" value="RZC61623"/>
    <property type="gene ID" value="C5167_023380"/>
</dbReference>
<keyword evidence="3" id="KW-0804">Transcription</keyword>
<dbReference type="GO" id="GO:0005634">
    <property type="term" value="C:nucleus"/>
    <property type="evidence" value="ECO:0007669"/>
    <property type="project" value="UniProtKB-SubCell"/>
</dbReference>
<name>A0A4Y7JKL9_PAPSO</name>
<dbReference type="STRING" id="3469.A0A4Y7JKL9"/>
<evidence type="ECO:0000256" key="5">
    <source>
        <dbReference type="SAM" id="MobiDB-lite"/>
    </source>
</evidence>
<dbReference type="Pfam" id="PF22754">
    <property type="entry name" value="bHLH-TF_ACT-like_plant"/>
    <property type="match status" value="1"/>
</dbReference>
<dbReference type="InterPro" id="IPR036638">
    <property type="entry name" value="HLH_DNA-bd_sf"/>
</dbReference>
<evidence type="ECO:0000313" key="7">
    <source>
        <dbReference type="EMBL" id="RZC61623.1"/>
    </source>
</evidence>
<dbReference type="InterPro" id="IPR054502">
    <property type="entry name" value="bHLH-TF_ACT-like_plant"/>
</dbReference>
<evidence type="ECO:0000259" key="6">
    <source>
        <dbReference type="PROSITE" id="PS50888"/>
    </source>
</evidence>
<sequence>MNQVEWLRPLVRSKFWDYGVVWKLRNDETSALEWLGCCCGGAEDDIQDGGEEGHLYKPCRDLMFQHLRKSNACEAIAKLPTTITLASGIHGKVLISGKARWLRLESSSSQNEKAGTKLLIPYLGCLIELYVANNVPRDQNIIDFVISLYNTTLEQQTMNQFQDFLPSFPPLMEELKGIPVHQYLPVTTQHNFDRSYEGSSTGSIPSDDPASLDSGFNYSSQSLCASTQSGGGGIVGSYLFGQNMDLMPSCSSGLMEENEEHLKVAAGPEKHKSKNLIAERNRRTKLKERIHSLRSVVPKITKMDILSTLGDSISYIMELKNKVTDLQNELKDMEEEENYNRDELEESEEYQDPSIDTTHDIKVQVEVKRIGAKEFLLNFFGRQTQGGFLKLMEAVNSAGLTVTNANVTNFKGMASYILILAADHEEVQEQEVKDLLLNLTHSNG</sequence>
<dbReference type="GO" id="GO:0046983">
    <property type="term" value="F:protein dimerization activity"/>
    <property type="evidence" value="ECO:0007669"/>
    <property type="project" value="InterPro"/>
</dbReference>
<comment type="subcellular location">
    <subcellularLocation>
        <location evidence="1">Nucleus</location>
    </subcellularLocation>
</comment>
<dbReference type="SUPFAM" id="SSF47459">
    <property type="entry name" value="HLH, helix-loop-helix DNA-binding domain"/>
    <property type="match status" value="1"/>
</dbReference>
<dbReference type="GO" id="GO:0003700">
    <property type="term" value="F:DNA-binding transcription factor activity"/>
    <property type="evidence" value="ECO:0007669"/>
    <property type="project" value="TreeGrafter"/>
</dbReference>